<dbReference type="Proteomes" id="UP000796880">
    <property type="component" value="Unassembled WGS sequence"/>
</dbReference>
<sequence>MGWATRSTGRASPTKGWASHYGRAGPLRPPSWALRLMGWSLQAKLDGPLARLGLALPTGWASLSARTGPHTELGLTPQRAGPLPPNKLGIAHEGVGLSLNKVGLKPSQASLTQRAEPRINKGLGFASPTGSVEQVGHLPRNGLGHQTGQASPRLGLAGFLGWASRAL</sequence>
<organism evidence="2 3">
    <name type="scientific">Rhamnella rubrinervis</name>
    <dbReference type="NCBI Taxonomy" id="2594499"/>
    <lineage>
        <taxon>Eukaryota</taxon>
        <taxon>Viridiplantae</taxon>
        <taxon>Streptophyta</taxon>
        <taxon>Embryophyta</taxon>
        <taxon>Tracheophyta</taxon>
        <taxon>Spermatophyta</taxon>
        <taxon>Magnoliopsida</taxon>
        <taxon>eudicotyledons</taxon>
        <taxon>Gunneridae</taxon>
        <taxon>Pentapetalae</taxon>
        <taxon>rosids</taxon>
        <taxon>fabids</taxon>
        <taxon>Rosales</taxon>
        <taxon>Rhamnaceae</taxon>
        <taxon>rhamnoid group</taxon>
        <taxon>Rhamneae</taxon>
        <taxon>Rhamnella</taxon>
    </lineage>
</organism>
<dbReference type="EMBL" id="VOIH02000008">
    <property type="protein sequence ID" value="KAF3440155.1"/>
    <property type="molecule type" value="Genomic_DNA"/>
</dbReference>
<evidence type="ECO:0000313" key="3">
    <source>
        <dbReference type="Proteomes" id="UP000796880"/>
    </source>
</evidence>
<feature type="compositionally biased region" description="Polar residues" evidence="1">
    <location>
        <begin position="1"/>
        <end position="11"/>
    </location>
</feature>
<comment type="caution">
    <text evidence="2">The sequence shown here is derived from an EMBL/GenBank/DDBJ whole genome shotgun (WGS) entry which is preliminary data.</text>
</comment>
<evidence type="ECO:0000313" key="2">
    <source>
        <dbReference type="EMBL" id="KAF3440155.1"/>
    </source>
</evidence>
<accession>A0A8K0GY24</accession>
<gene>
    <name evidence="2" type="ORF">FNV43_RR18433</name>
</gene>
<feature type="region of interest" description="Disordered" evidence="1">
    <location>
        <begin position="1"/>
        <end position="22"/>
    </location>
</feature>
<proteinExistence type="predicted"/>
<dbReference type="AlphaFoldDB" id="A0A8K0GY24"/>
<name>A0A8K0GY24_9ROSA</name>
<reference evidence="2" key="1">
    <citation type="submission" date="2020-03" db="EMBL/GenBank/DDBJ databases">
        <title>A high-quality chromosome-level genome assembly of a woody plant with both climbing and erect habits, Rhamnella rubrinervis.</title>
        <authorList>
            <person name="Lu Z."/>
            <person name="Yang Y."/>
            <person name="Zhu X."/>
            <person name="Sun Y."/>
        </authorList>
    </citation>
    <scope>NUCLEOTIDE SEQUENCE</scope>
    <source>
        <strain evidence="2">BYM</strain>
        <tissue evidence="2">Leaf</tissue>
    </source>
</reference>
<evidence type="ECO:0000256" key="1">
    <source>
        <dbReference type="SAM" id="MobiDB-lite"/>
    </source>
</evidence>
<keyword evidence="3" id="KW-1185">Reference proteome</keyword>
<protein>
    <submittedName>
        <fullName evidence="2">Uncharacterized protein</fullName>
    </submittedName>
</protein>